<keyword evidence="2" id="KW-1185">Reference proteome</keyword>
<dbReference type="EMBL" id="CADEAL010003978">
    <property type="protein sequence ID" value="CAB1448432.1"/>
    <property type="molecule type" value="Genomic_DNA"/>
</dbReference>
<reference evidence="1" key="1">
    <citation type="submission" date="2020-03" db="EMBL/GenBank/DDBJ databases">
        <authorList>
            <person name="Weist P."/>
        </authorList>
    </citation>
    <scope>NUCLEOTIDE SEQUENCE</scope>
</reference>
<accession>A0A9N7Z219</accession>
<gene>
    <name evidence="1" type="ORF">PLEPLA_LOCUS36086</name>
</gene>
<dbReference type="AlphaFoldDB" id="A0A9N7Z219"/>
<evidence type="ECO:0000313" key="2">
    <source>
        <dbReference type="Proteomes" id="UP001153269"/>
    </source>
</evidence>
<sequence length="123" mass="13053">MQMRMWREETAAASVLVCASAKLPPSSNEPIITELGLLAECVVINRATGNEEAWDETDKKERNFSAVRVKGHATQMPPKPPALVLSLFETLVVTQSGPPAVPHNAPALLHGTLVGGKSAATSL</sequence>
<protein>
    <submittedName>
        <fullName evidence="1">Uncharacterized protein</fullName>
    </submittedName>
</protein>
<name>A0A9N7Z219_PLEPL</name>
<proteinExistence type="predicted"/>
<organism evidence="1 2">
    <name type="scientific">Pleuronectes platessa</name>
    <name type="common">European plaice</name>
    <dbReference type="NCBI Taxonomy" id="8262"/>
    <lineage>
        <taxon>Eukaryota</taxon>
        <taxon>Metazoa</taxon>
        <taxon>Chordata</taxon>
        <taxon>Craniata</taxon>
        <taxon>Vertebrata</taxon>
        <taxon>Euteleostomi</taxon>
        <taxon>Actinopterygii</taxon>
        <taxon>Neopterygii</taxon>
        <taxon>Teleostei</taxon>
        <taxon>Neoteleostei</taxon>
        <taxon>Acanthomorphata</taxon>
        <taxon>Carangaria</taxon>
        <taxon>Pleuronectiformes</taxon>
        <taxon>Pleuronectoidei</taxon>
        <taxon>Pleuronectidae</taxon>
        <taxon>Pleuronectes</taxon>
    </lineage>
</organism>
<evidence type="ECO:0000313" key="1">
    <source>
        <dbReference type="EMBL" id="CAB1448432.1"/>
    </source>
</evidence>
<dbReference type="Proteomes" id="UP001153269">
    <property type="component" value="Unassembled WGS sequence"/>
</dbReference>
<comment type="caution">
    <text evidence="1">The sequence shown here is derived from an EMBL/GenBank/DDBJ whole genome shotgun (WGS) entry which is preliminary data.</text>
</comment>